<evidence type="ECO:0000313" key="1">
    <source>
        <dbReference type="EMBL" id="BBW99048.1"/>
    </source>
</evidence>
<reference evidence="2" key="1">
    <citation type="journal article" date="2020" name="Microbiol. Resour. Announc.">
        <title>Complete Genome Sequence of Geobacillus sp. Strain E55-1, Isolated from Mine Geyser in Japan.</title>
        <authorList>
            <person name="Miyazaki K."/>
            <person name="Hase E."/>
            <person name="Tokito N."/>
        </authorList>
    </citation>
    <scope>NUCLEOTIDE SEQUENCE [LARGE SCALE GENOMIC DNA]</scope>
    <source>
        <strain evidence="2">E55-1</strain>
        <plasmid evidence="2">pGspE55-2</plasmid>
    </source>
</reference>
<organism evidence="1 2">
    <name type="scientific">Geobacillus subterraneus</name>
    <dbReference type="NCBI Taxonomy" id="129338"/>
    <lineage>
        <taxon>Bacteria</taxon>
        <taxon>Bacillati</taxon>
        <taxon>Bacillota</taxon>
        <taxon>Bacilli</taxon>
        <taxon>Bacillales</taxon>
        <taxon>Anoxybacillaceae</taxon>
        <taxon>Geobacillus</taxon>
    </lineage>
</organism>
<dbReference type="Proteomes" id="UP000501421">
    <property type="component" value="Plasmid pGspE55-2"/>
</dbReference>
<geneLocation type="plasmid" evidence="1 2">
    <name>pGspE55-2</name>
</geneLocation>
<accession>A0A679FR73</accession>
<keyword evidence="2" id="KW-1185">Reference proteome</keyword>
<gene>
    <name evidence="1" type="ORF">GsuE55_38810</name>
</gene>
<evidence type="ECO:0008006" key="3">
    <source>
        <dbReference type="Google" id="ProtNLM"/>
    </source>
</evidence>
<name>A0A679FR73_9BACL</name>
<dbReference type="AlphaFoldDB" id="A0A679FR73"/>
<evidence type="ECO:0000313" key="2">
    <source>
        <dbReference type="Proteomes" id="UP000501421"/>
    </source>
</evidence>
<protein>
    <recommendedName>
        <fullName evidence="3">Transposase IS30-like HTH domain-containing protein</fullName>
    </recommendedName>
</protein>
<dbReference type="EMBL" id="AP022559">
    <property type="protein sequence ID" value="BBW99048.1"/>
    <property type="molecule type" value="Genomic_DNA"/>
</dbReference>
<keyword evidence="1" id="KW-0614">Plasmid</keyword>
<proteinExistence type="predicted"/>
<sequence>MIDGKKKRSAFETERYSVEFTAKRWTKEEEKFLRENLEIGVTRIAEKLGRSYRSVMSKMWHMKKKGALKNG</sequence>